<organism evidence="2 3">
    <name type="scientific">Babesia ovata</name>
    <dbReference type="NCBI Taxonomy" id="189622"/>
    <lineage>
        <taxon>Eukaryota</taxon>
        <taxon>Sar</taxon>
        <taxon>Alveolata</taxon>
        <taxon>Apicomplexa</taxon>
        <taxon>Aconoidasida</taxon>
        <taxon>Piroplasmida</taxon>
        <taxon>Babesiidae</taxon>
        <taxon>Babesia</taxon>
    </lineage>
</organism>
<comment type="caution">
    <text evidence="2">The sequence shown here is derived from an EMBL/GenBank/DDBJ whole genome shotgun (WGS) entry which is preliminary data.</text>
</comment>
<proteinExistence type="predicted"/>
<feature type="compositionally biased region" description="Low complexity" evidence="1">
    <location>
        <begin position="129"/>
        <end position="147"/>
    </location>
</feature>
<evidence type="ECO:0000313" key="3">
    <source>
        <dbReference type="Proteomes" id="UP000236319"/>
    </source>
</evidence>
<dbReference type="Proteomes" id="UP000236319">
    <property type="component" value="Unassembled WGS sequence"/>
</dbReference>
<evidence type="ECO:0000256" key="1">
    <source>
        <dbReference type="SAM" id="MobiDB-lite"/>
    </source>
</evidence>
<name>A0A2H6K7T0_9APIC</name>
<dbReference type="GeneID" id="39872815"/>
<dbReference type="AlphaFoldDB" id="A0A2H6K7T0"/>
<dbReference type="EMBL" id="BDSA01000001">
    <property type="protein sequence ID" value="GBE59045.1"/>
    <property type="molecule type" value="Genomic_DNA"/>
</dbReference>
<dbReference type="RefSeq" id="XP_028865288.1">
    <property type="nucleotide sequence ID" value="XM_029009455.1"/>
</dbReference>
<keyword evidence="3" id="KW-1185">Reference proteome</keyword>
<gene>
    <name evidence="2" type="ORF">BOVATA_005380</name>
</gene>
<feature type="region of interest" description="Disordered" evidence="1">
    <location>
        <begin position="121"/>
        <end position="147"/>
    </location>
</feature>
<reference evidence="2 3" key="1">
    <citation type="journal article" date="2017" name="BMC Genomics">
        <title>Whole-genome assembly of Babesia ovata and comparative genomics between closely related pathogens.</title>
        <authorList>
            <person name="Yamagishi J."/>
            <person name="Asada M."/>
            <person name="Hakimi H."/>
            <person name="Tanaka T.Q."/>
            <person name="Sugimoto C."/>
            <person name="Kawazu S."/>
        </authorList>
    </citation>
    <scope>NUCLEOTIDE SEQUENCE [LARGE SCALE GENOMIC DNA]</scope>
    <source>
        <strain evidence="2 3">Miyake</strain>
    </source>
</reference>
<evidence type="ECO:0000313" key="2">
    <source>
        <dbReference type="EMBL" id="GBE59045.1"/>
    </source>
</evidence>
<dbReference type="VEuPathDB" id="PiroplasmaDB:BOVATA_005380"/>
<accession>A0A2H6K7T0</accession>
<sequence>MVVEGVSAAEYLGQVRAAATRRTSEKLYKRLVRHGRGYEVFPGEDIPGSRILLGELLLIGFVEQYNSGGSTEDLMELFHSRCLHEISKTGYLLSYAQPYNRPPIIAFQNLQILGNRHIPGDLSPCSPQGTASLNSGSSSGIPSPTGSLSVGEVDIDASLSMTIGEFRHDEANMGQSPITIAEDDMSDPDMVSTMGSNVQRQISSITFGADSEEMFYGPAQYAESPQRLLETIGHTSAPARVWERKVDAGLMQRNCSVLWRSRIASLFTVVTSLSSATQVSGCPQCAQLLKVVSSSFPWRLSFLLWCMRRIDNLEAVYGQMFHELVWLYHNGDALMGTYYGQVANSIGYNVDTPELVKTEAKTLAHTLVGWLSDQRIHRFIEAFPNIKLHKLLLSAILKLAPASGARHVDPVHLKLFRGAAVSFMLGFGMHVLEDICNTGRLSFDKYTTQGVQFSYRLNLRLRQLGCMVEEYVNVAAPYAQARDGWKVIAPFLGSTGLCRWLQSMNFLTWSGEGERMQCRLAIVVLHMVALNHQHPFLRSGDIMFLRKFHCLPWASALTFCCKDPAINHMVAPLTSALVQCLGEGMLLNLASGDTVISTVNDAMLNASAGEKELHGYCAMKLESIVSSNRTTMYTLLRVLWPKIMSKTLGYIVRRMALPAIIYYSASHLMRLIWNQRDPQEGVSVGIVPTDKTQERSPKPNGEAGKQALGVRWAICHLNTLYSIEPTLFDSAFLDSIIYNYVANRSTVSIQRMQKVLMLFHIDASAADIQNEISSNYIALHQNPINVLLRMPGKAVLNSFVLRAFPNLLLQLFHSLYKYVCYGFSSFNVGGNSQLEPAHINSLQEAAALNVILDLLPETMPRAVEINISSFLSMLSSKATFTDETISASGLPPNKILSWINLGVPEERSLEKVAERFKVAVHNLLKSTKVHPAGSVGRVTIIPPKDGQRTCLEPYSAGDVATYHLYTVLLQVMDMPELSKTPGNIAEDTNAQRFVRVIDIYWRCLQKASMRNSVLEFIKSSISIVLRLHYLCPWMVNKSTEKLQTWIHSDRGGEPELQEFTRTVINSLRQIYDDIAELQKLDEFN</sequence>
<dbReference type="OrthoDB" id="360726at2759"/>
<protein>
    <submittedName>
        <fullName evidence="2">Pyridine nucleotide transhydrogenase, putative</fullName>
    </submittedName>
</protein>